<gene>
    <name evidence="1" type="ORF">M0813_26112</name>
</gene>
<accession>A0ABQ8XZW8</accession>
<comment type="caution">
    <text evidence="1">The sequence shown here is derived from an EMBL/GenBank/DDBJ whole genome shotgun (WGS) entry which is preliminary data.</text>
</comment>
<dbReference type="EMBL" id="JAOAOG010000233">
    <property type="protein sequence ID" value="KAJ6238146.1"/>
    <property type="molecule type" value="Genomic_DNA"/>
</dbReference>
<dbReference type="Proteomes" id="UP001150062">
    <property type="component" value="Unassembled WGS sequence"/>
</dbReference>
<reference evidence="1" key="1">
    <citation type="submission" date="2022-08" db="EMBL/GenBank/DDBJ databases">
        <title>Novel sulfate-reducing endosymbionts in the free-living metamonad Anaeramoeba.</title>
        <authorList>
            <person name="Jerlstrom-Hultqvist J."/>
            <person name="Cepicka I."/>
            <person name="Gallot-Lavallee L."/>
            <person name="Salas-Leiva D."/>
            <person name="Curtis B.A."/>
            <person name="Zahonova K."/>
            <person name="Pipaliya S."/>
            <person name="Dacks J."/>
            <person name="Roger A.J."/>
        </authorList>
    </citation>
    <scope>NUCLEOTIDE SEQUENCE</scope>
    <source>
        <strain evidence="1">Schooner1</strain>
    </source>
</reference>
<organism evidence="1 2">
    <name type="scientific">Anaeramoeba flamelloides</name>
    <dbReference type="NCBI Taxonomy" id="1746091"/>
    <lineage>
        <taxon>Eukaryota</taxon>
        <taxon>Metamonada</taxon>
        <taxon>Anaeramoebidae</taxon>
        <taxon>Anaeramoeba</taxon>
    </lineage>
</organism>
<proteinExistence type="predicted"/>
<evidence type="ECO:0000313" key="1">
    <source>
        <dbReference type="EMBL" id="KAJ6238146.1"/>
    </source>
</evidence>
<evidence type="ECO:0000313" key="2">
    <source>
        <dbReference type="Proteomes" id="UP001150062"/>
    </source>
</evidence>
<name>A0ABQ8XZW8_9EUKA</name>
<sequence length="99" mass="11507">MNLYYPLIYLLQELGKLSSQKDFEPSFAKIKPIKIIPNSSKILLVNPFVQTTSIQEGENYIQNQNANVKKKLNWDRLVNYQKQIERIFGKGNGEFKTIS</sequence>
<protein>
    <submittedName>
        <fullName evidence="1">Uncharacterized protein</fullName>
    </submittedName>
</protein>
<keyword evidence="2" id="KW-1185">Reference proteome</keyword>